<feature type="compositionally biased region" description="Low complexity" evidence="1">
    <location>
        <begin position="18"/>
        <end position="31"/>
    </location>
</feature>
<feature type="non-terminal residue" evidence="2">
    <location>
        <position position="554"/>
    </location>
</feature>
<accession>A0A2J7RF46</accession>
<gene>
    <name evidence="2" type="ORF">B7P43_G11094</name>
</gene>
<feature type="region of interest" description="Disordered" evidence="1">
    <location>
        <begin position="375"/>
        <end position="396"/>
    </location>
</feature>
<dbReference type="AlphaFoldDB" id="A0A2J7RF46"/>
<proteinExistence type="predicted"/>
<evidence type="ECO:0000256" key="1">
    <source>
        <dbReference type="SAM" id="MobiDB-lite"/>
    </source>
</evidence>
<protein>
    <submittedName>
        <fullName evidence="2">Uncharacterized protein</fullName>
    </submittedName>
</protein>
<feature type="compositionally biased region" description="Acidic residues" evidence="1">
    <location>
        <begin position="1"/>
        <end position="14"/>
    </location>
</feature>
<dbReference type="EMBL" id="NEVH01004413">
    <property type="protein sequence ID" value="PNF39451.1"/>
    <property type="molecule type" value="Genomic_DNA"/>
</dbReference>
<evidence type="ECO:0000313" key="2">
    <source>
        <dbReference type="EMBL" id="PNF39451.1"/>
    </source>
</evidence>
<feature type="region of interest" description="Disordered" evidence="1">
    <location>
        <begin position="1"/>
        <end position="40"/>
    </location>
</feature>
<evidence type="ECO:0000313" key="3">
    <source>
        <dbReference type="Proteomes" id="UP000235965"/>
    </source>
</evidence>
<dbReference type="OrthoDB" id="6147534at2759"/>
<feature type="compositionally biased region" description="Gly residues" evidence="1">
    <location>
        <begin position="434"/>
        <end position="443"/>
    </location>
</feature>
<feature type="region of interest" description="Disordered" evidence="1">
    <location>
        <begin position="431"/>
        <end position="554"/>
    </location>
</feature>
<keyword evidence="3" id="KW-1185">Reference proteome</keyword>
<dbReference type="Proteomes" id="UP000235965">
    <property type="component" value="Unassembled WGS sequence"/>
</dbReference>
<feature type="compositionally biased region" description="Polar residues" evidence="1">
    <location>
        <begin position="461"/>
        <end position="472"/>
    </location>
</feature>
<organism evidence="2 3">
    <name type="scientific">Cryptotermes secundus</name>
    <dbReference type="NCBI Taxonomy" id="105785"/>
    <lineage>
        <taxon>Eukaryota</taxon>
        <taxon>Metazoa</taxon>
        <taxon>Ecdysozoa</taxon>
        <taxon>Arthropoda</taxon>
        <taxon>Hexapoda</taxon>
        <taxon>Insecta</taxon>
        <taxon>Pterygota</taxon>
        <taxon>Neoptera</taxon>
        <taxon>Polyneoptera</taxon>
        <taxon>Dictyoptera</taxon>
        <taxon>Blattodea</taxon>
        <taxon>Blattoidea</taxon>
        <taxon>Termitoidae</taxon>
        <taxon>Kalotermitidae</taxon>
        <taxon>Cryptotermitinae</taxon>
        <taxon>Cryptotermes</taxon>
    </lineage>
</organism>
<reference evidence="2 3" key="1">
    <citation type="submission" date="2017-12" db="EMBL/GenBank/DDBJ databases">
        <title>Hemimetabolous genomes reveal molecular basis of termite eusociality.</title>
        <authorList>
            <person name="Harrison M.C."/>
            <person name="Jongepier E."/>
            <person name="Robertson H.M."/>
            <person name="Arning N."/>
            <person name="Bitard-Feildel T."/>
            <person name="Chao H."/>
            <person name="Childers C.P."/>
            <person name="Dinh H."/>
            <person name="Doddapaneni H."/>
            <person name="Dugan S."/>
            <person name="Gowin J."/>
            <person name="Greiner C."/>
            <person name="Han Y."/>
            <person name="Hu H."/>
            <person name="Hughes D.S.T."/>
            <person name="Huylmans A.-K."/>
            <person name="Kemena C."/>
            <person name="Kremer L.P.M."/>
            <person name="Lee S.L."/>
            <person name="Lopez-Ezquerra A."/>
            <person name="Mallet L."/>
            <person name="Monroy-Kuhn J.M."/>
            <person name="Moser A."/>
            <person name="Murali S.C."/>
            <person name="Muzny D.M."/>
            <person name="Otani S."/>
            <person name="Piulachs M.-D."/>
            <person name="Poelchau M."/>
            <person name="Qu J."/>
            <person name="Schaub F."/>
            <person name="Wada-Katsumata A."/>
            <person name="Worley K.C."/>
            <person name="Xie Q."/>
            <person name="Ylla G."/>
            <person name="Poulsen M."/>
            <person name="Gibbs R.A."/>
            <person name="Schal C."/>
            <person name="Richards S."/>
            <person name="Belles X."/>
            <person name="Korb J."/>
            <person name="Bornberg-Bauer E."/>
        </authorList>
    </citation>
    <scope>NUCLEOTIDE SEQUENCE [LARGE SCALE GENOMIC DNA]</scope>
    <source>
        <tissue evidence="2">Whole body</tissue>
    </source>
</reference>
<name>A0A2J7RF46_9NEOP</name>
<comment type="caution">
    <text evidence="2">The sequence shown here is derived from an EMBL/GenBank/DDBJ whole genome shotgun (WGS) entry which is preliminary data.</text>
</comment>
<sequence>MVDDVDNNEAETETSGETITPNTISIPTPNSATGSLDASPLVASVPSTPVTALPVPAFDNPPPSSNVSIPSDKVDTAVGLLPNLCGESQSQGPTPIVIINSMGGGNFKAINSEASLSVRGTTQSIGTSSSGGASNISTSIPLVGLKVPVPNLSSMEENSVTKKVGDEKLLSDSKGGILEKFPPGQMSYVSQPVSLQSENLEKTNVELKFEDEGTRITLKLQQEALDRREKDPMGMSLGMKPSDEMSSVPPMMKVTVKEEMESSNDELSNVQMPLPSGGLLLKEEAQAQNSQQLMGLSNQMGPIIGTSNQNIKLEPGVLREQQASPMELCAGSQQLSPPVSLSSELSPMQIQASMMQMPPSISLPHHSGRSCSPILQVPSHHPHLGSGNGHSSIIRPTTDIRVNQSSDMRHMPDLRQQISDMRQSTDIRQIQDIRGGGGGGGQGSDSRQSLCDMRPGPPSDVRQQSVDIQQLPNGGLEKSLSQMSGGSYSEEDRERDSKSSQSLQMPPVSIPNSSQPLALQHQGPPAVQPPHQYSYMPGSPYHHHQRVVGGEKSM</sequence>
<feature type="region of interest" description="Disordered" evidence="1">
    <location>
        <begin position="229"/>
        <end position="248"/>
    </location>
</feature>